<evidence type="ECO:0000256" key="8">
    <source>
        <dbReference type="PROSITE-ProRule" id="PRU00282"/>
    </source>
</evidence>
<accession>A0A5J4Z6V3</accession>
<protein>
    <submittedName>
        <fullName evidence="11">Folate transporter 1, chloroplastic</fullName>
    </submittedName>
</protein>
<dbReference type="Proteomes" id="UP000324585">
    <property type="component" value="Unassembled WGS sequence"/>
</dbReference>
<evidence type="ECO:0000313" key="11">
    <source>
        <dbReference type="EMBL" id="KAA8498407.1"/>
    </source>
</evidence>
<evidence type="ECO:0000256" key="7">
    <source>
        <dbReference type="ARBA" id="ARBA00023136"/>
    </source>
</evidence>
<feature type="transmembrane region" description="Helical" evidence="10">
    <location>
        <begin position="135"/>
        <end position="156"/>
    </location>
</feature>
<dbReference type="PANTHER" id="PTHR45683">
    <property type="entry name" value="MITOCHONDRIAL NICOTINAMIDE ADENINE DINUCLEOTIDE TRANSPORTER 1-RELATED-RELATED"/>
    <property type="match status" value="1"/>
</dbReference>
<reference evidence="12" key="1">
    <citation type="journal article" date="2019" name="Nat. Commun.">
        <title>Expansion of phycobilisome linker gene families in mesophilic red algae.</title>
        <authorList>
            <person name="Lee J."/>
            <person name="Kim D."/>
            <person name="Bhattacharya D."/>
            <person name="Yoon H.S."/>
        </authorList>
    </citation>
    <scope>NUCLEOTIDE SEQUENCE [LARGE SCALE GENOMIC DNA]</scope>
    <source>
        <strain evidence="12">CCMP 1328</strain>
    </source>
</reference>
<keyword evidence="4 8" id="KW-0812">Transmembrane</keyword>
<comment type="subcellular location">
    <subcellularLocation>
        <location evidence="1">Membrane</location>
        <topology evidence="1">Multi-pass membrane protein</topology>
    </subcellularLocation>
</comment>
<gene>
    <name evidence="11" type="ORF">FVE85_5992</name>
</gene>
<feature type="repeat" description="Solcar" evidence="8">
    <location>
        <begin position="130"/>
        <end position="231"/>
    </location>
</feature>
<keyword evidence="5" id="KW-0677">Repeat</keyword>
<dbReference type="AlphaFoldDB" id="A0A5J4Z6V3"/>
<evidence type="ECO:0000256" key="3">
    <source>
        <dbReference type="ARBA" id="ARBA00022448"/>
    </source>
</evidence>
<dbReference type="EMBL" id="VRMN01000001">
    <property type="protein sequence ID" value="KAA8498407.1"/>
    <property type="molecule type" value="Genomic_DNA"/>
</dbReference>
<evidence type="ECO:0000256" key="5">
    <source>
        <dbReference type="ARBA" id="ARBA00022737"/>
    </source>
</evidence>
<evidence type="ECO:0000256" key="4">
    <source>
        <dbReference type="ARBA" id="ARBA00022692"/>
    </source>
</evidence>
<dbReference type="Gene3D" id="1.50.40.10">
    <property type="entry name" value="Mitochondrial carrier domain"/>
    <property type="match status" value="2"/>
</dbReference>
<evidence type="ECO:0000256" key="10">
    <source>
        <dbReference type="SAM" id="Phobius"/>
    </source>
</evidence>
<dbReference type="SUPFAM" id="SSF103506">
    <property type="entry name" value="Mitochondrial carrier"/>
    <property type="match status" value="1"/>
</dbReference>
<dbReference type="InterPro" id="IPR044712">
    <property type="entry name" value="SLC25A32-like"/>
</dbReference>
<dbReference type="InterPro" id="IPR023395">
    <property type="entry name" value="MCP_dom_sf"/>
</dbReference>
<dbReference type="PROSITE" id="PS50920">
    <property type="entry name" value="SOLCAR"/>
    <property type="match status" value="3"/>
</dbReference>
<comment type="caution">
    <text evidence="11">The sequence shown here is derived from an EMBL/GenBank/DDBJ whole genome shotgun (WGS) entry which is preliminary data.</text>
</comment>
<keyword evidence="12" id="KW-1185">Reference proteome</keyword>
<proteinExistence type="inferred from homology"/>
<sequence>MGEPPCTRYEAQSSVEAARPAQTAAIHGLAGALGGLANILVFHPLDTVKTRLQAAERAIAVGFGKDVSRGWLRSRSRTLDTLMHIRRTEGVRALYNGLFPAMLGGTLSWSFYFYWYNMGKQYARDLGFAPTPASHFMIATSAGAITAVLTNPIWVVKTRMQLESMRECPASALASSAAAPAQRPYFSFFDGMRCILHTEGVQGLYRGLIPSLWLVSQGALQFVVYEECKRWLLARRAVDYAQSLAVSLSVPESLVAATTSKLVASLTTYPLQVVRTRMQKRGVDPARYGSLHLAVTSILRNEGVLGFYKGMTANIMRVTPSAAVTFVVYESVVGAYFRIAGA</sequence>
<evidence type="ECO:0000256" key="2">
    <source>
        <dbReference type="ARBA" id="ARBA00006375"/>
    </source>
</evidence>
<keyword evidence="6 10" id="KW-1133">Transmembrane helix</keyword>
<evidence type="ECO:0000256" key="6">
    <source>
        <dbReference type="ARBA" id="ARBA00022989"/>
    </source>
</evidence>
<dbReference type="GO" id="GO:0016020">
    <property type="term" value="C:membrane"/>
    <property type="evidence" value="ECO:0007669"/>
    <property type="project" value="UniProtKB-SubCell"/>
</dbReference>
<dbReference type="GO" id="GO:0055085">
    <property type="term" value="P:transmembrane transport"/>
    <property type="evidence" value="ECO:0007669"/>
    <property type="project" value="InterPro"/>
</dbReference>
<dbReference type="OMA" id="TTVWKHE"/>
<keyword evidence="3 9" id="KW-0813">Transport</keyword>
<dbReference type="OrthoDB" id="269120at2759"/>
<dbReference type="InterPro" id="IPR018108">
    <property type="entry name" value="MCP_transmembrane"/>
</dbReference>
<keyword evidence="7 8" id="KW-0472">Membrane</keyword>
<evidence type="ECO:0000313" key="12">
    <source>
        <dbReference type="Proteomes" id="UP000324585"/>
    </source>
</evidence>
<evidence type="ECO:0000256" key="1">
    <source>
        <dbReference type="ARBA" id="ARBA00004141"/>
    </source>
</evidence>
<feature type="repeat" description="Solcar" evidence="8">
    <location>
        <begin position="248"/>
        <end position="335"/>
    </location>
</feature>
<feature type="transmembrane region" description="Helical" evidence="10">
    <location>
        <begin position="93"/>
        <end position="115"/>
    </location>
</feature>
<dbReference type="Pfam" id="PF00153">
    <property type="entry name" value="Mito_carr"/>
    <property type="match status" value="3"/>
</dbReference>
<comment type="similarity">
    <text evidence="2 9">Belongs to the mitochondrial carrier (TC 2.A.29) family.</text>
</comment>
<evidence type="ECO:0000256" key="9">
    <source>
        <dbReference type="RuleBase" id="RU000488"/>
    </source>
</evidence>
<name>A0A5J4Z6V3_PORPP</name>
<dbReference type="GO" id="GO:0006862">
    <property type="term" value="P:nucleotide transport"/>
    <property type="evidence" value="ECO:0007669"/>
    <property type="project" value="InterPro"/>
</dbReference>
<organism evidence="11 12">
    <name type="scientific">Porphyridium purpureum</name>
    <name type="common">Red alga</name>
    <name type="synonym">Porphyridium cruentum</name>
    <dbReference type="NCBI Taxonomy" id="35688"/>
    <lineage>
        <taxon>Eukaryota</taxon>
        <taxon>Rhodophyta</taxon>
        <taxon>Bangiophyceae</taxon>
        <taxon>Porphyridiales</taxon>
        <taxon>Porphyridiaceae</taxon>
        <taxon>Porphyridium</taxon>
    </lineage>
</organism>
<feature type="repeat" description="Solcar" evidence="8">
    <location>
        <begin position="22"/>
        <end position="122"/>
    </location>
</feature>